<evidence type="ECO:0000256" key="19">
    <source>
        <dbReference type="ARBA" id="ARBA00052680"/>
    </source>
</evidence>
<dbReference type="PRINTS" id="PR00081">
    <property type="entry name" value="GDHRDH"/>
</dbReference>
<evidence type="ECO:0000256" key="20">
    <source>
        <dbReference type="ARBA" id="ARBA00065174"/>
    </source>
</evidence>
<keyword evidence="12" id="KW-0496">Mitochondrion</keyword>
<evidence type="ECO:0000256" key="6">
    <source>
        <dbReference type="ARBA" id="ARBA00022516"/>
    </source>
</evidence>
<dbReference type="PANTHER" id="PTHR42760">
    <property type="entry name" value="SHORT-CHAIN DEHYDROGENASES/REDUCTASES FAMILY MEMBER"/>
    <property type="match status" value="1"/>
</dbReference>
<dbReference type="PANTHER" id="PTHR42760:SF83">
    <property type="entry name" value="(3R)-3-HYDROXYACYL-COA DEHYDROGENASE"/>
    <property type="match status" value="1"/>
</dbReference>
<keyword evidence="10" id="KW-0520">NAD</keyword>
<reference evidence="30" key="1">
    <citation type="submission" date="2011-08" db="EMBL/GenBank/DDBJ databases">
        <title>The draft genome of Latimeria chalumnae.</title>
        <authorList>
            <person name="Di Palma F."/>
            <person name="Alfoldi J."/>
            <person name="Johnson J."/>
            <person name="Berlin A."/>
            <person name="Gnerre S."/>
            <person name="Jaffe D."/>
            <person name="MacCallum I."/>
            <person name="Young S."/>
            <person name="Walker B.J."/>
            <person name="Lander E."/>
            <person name="Lindblad-Toh K."/>
        </authorList>
    </citation>
    <scope>NUCLEOTIDE SEQUENCE [LARGE SCALE GENOMIC DNA]</scope>
    <source>
        <strain evidence="30">Wild caught</strain>
    </source>
</reference>
<dbReference type="EC" id="1.1.1.239" evidence="21"/>
<keyword evidence="13" id="KW-0275">Fatty acid biosynthesis</keyword>
<evidence type="ECO:0000256" key="27">
    <source>
        <dbReference type="ARBA" id="ARBA00083258"/>
    </source>
</evidence>
<evidence type="ECO:0000256" key="2">
    <source>
        <dbReference type="ARBA" id="ARBA00005194"/>
    </source>
</evidence>
<dbReference type="FunFam" id="3.40.50.720:FF:000231">
    <property type="entry name" value="Estradiol 17-beta-dehydrogenase 8"/>
    <property type="match status" value="1"/>
</dbReference>
<evidence type="ECO:0000256" key="25">
    <source>
        <dbReference type="ARBA" id="ARBA00081936"/>
    </source>
</evidence>
<evidence type="ECO:0000256" key="15">
    <source>
        <dbReference type="ARBA" id="ARBA00037929"/>
    </source>
</evidence>
<evidence type="ECO:0000256" key="3">
    <source>
        <dbReference type="ARBA" id="ARBA00005198"/>
    </source>
</evidence>
<evidence type="ECO:0000256" key="8">
    <source>
        <dbReference type="ARBA" id="ARBA00022832"/>
    </source>
</evidence>
<accession>H3AXS7</accession>
<name>H3AXS7_LATCH</name>
<dbReference type="FunCoup" id="H3AXS7">
    <property type="interactions" value="178"/>
</dbReference>
<dbReference type="OMA" id="VWDTTMA"/>
<dbReference type="Proteomes" id="UP000008672">
    <property type="component" value="Unassembled WGS sequence"/>
</dbReference>
<evidence type="ECO:0000256" key="12">
    <source>
        <dbReference type="ARBA" id="ARBA00023128"/>
    </source>
</evidence>
<keyword evidence="11" id="KW-0443">Lipid metabolism</keyword>
<gene>
    <name evidence="29" type="primary">HSD17B8</name>
</gene>
<dbReference type="GO" id="GO:0008210">
    <property type="term" value="P:estrogen metabolic process"/>
    <property type="evidence" value="ECO:0007669"/>
    <property type="project" value="UniProtKB-ARBA"/>
</dbReference>
<evidence type="ECO:0000256" key="5">
    <source>
        <dbReference type="ARBA" id="ARBA00012456"/>
    </source>
</evidence>
<evidence type="ECO:0000256" key="23">
    <source>
        <dbReference type="ARBA" id="ARBA00077835"/>
    </source>
</evidence>
<dbReference type="EC" id="1.1.1.n12" evidence="5"/>
<dbReference type="InterPro" id="IPR002347">
    <property type="entry name" value="SDR_fam"/>
</dbReference>
<evidence type="ECO:0000256" key="13">
    <source>
        <dbReference type="ARBA" id="ARBA00023160"/>
    </source>
</evidence>
<evidence type="ECO:0000256" key="24">
    <source>
        <dbReference type="ARBA" id="ARBA00081419"/>
    </source>
</evidence>
<dbReference type="GO" id="GO:0048038">
    <property type="term" value="F:quinone binding"/>
    <property type="evidence" value="ECO:0007669"/>
    <property type="project" value="TreeGrafter"/>
</dbReference>
<keyword evidence="30" id="KW-1185">Reference proteome</keyword>
<evidence type="ECO:0000256" key="9">
    <source>
        <dbReference type="ARBA" id="ARBA00023002"/>
    </source>
</evidence>
<protein>
    <recommendedName>
        <fullName evidence="22">(3R)-3-hydroxyacyl-CoA dehydrogenase</fullName>
        <ecNumber evidence="21">1.1.1.239</ecNumber>
        <ecNumber evidence="14">1.1.1.62</ecNumber>
        <ecNumber evidence="5">1.1.1.n12</ecNumber>
    </recommendedName>
    <alternativeName>
        <fullName evidence="24">17-beta-hydroxysteroid dehydrogenase 8</fullName>
    </alternativeName>
    <alternativeName>
        <fullName evidence="23">3-ketoacyl-[acyl-carrier-protein] reductase alpha subunit</fullName>
    </alternativeName>
    <alternativeName>
        <fullName evidence="26">3-oxoacyl-[acyl-carrier-protein] reductase</fullName>
    </alternativeName>
    <alternativeName>
        <fullName evidence="27">Estradiol 17-beta-dehydrogenase 8</fullName>
    </alternativeName>
    <alternativeName>
        <fullName evidence="25">Testosterone 17-beta-dehydrogenase 8</fullName>
    </alternativeName>
</protein>
<dbReference type="GO" id="GO:0006633">
    <property type="term" value="P:fatty acid biosynthetic process"/>
    <property type="evidence" value="ECO:0007669"/>
    <property type="project" value="UniProtKB-KW"/>
</dbReference>
<dbReference type="AlphaFoldDB" id="H3AXS7"/>
<comment type="subcellular location">
    <subcellularLocation>
        <location evidence="1">Mitochondrion matrix</location>
    </subcellularLocation>
</comment>
<evidence type="ECO:0000256" key="26">
    <source>
        <dbReference type="ARBA" id="ARBA00083097"/>
    </source>
</evidence>
<dbReference type="GO" id="GO:0004303">
    <property type="term" value="F:estradiol 17-beta-dehydrogenase [NAD(P)+] activity"/>
    <property type="evidence" value="ECO:0007669"/>
    <property type="project" value="UniProtKB-EC"/>
</dbReference>
<dbReference type="GeneTree" id="ENSGT00940000160668"/>
<dbReference type="Pfam" id="PF13561">
    <property type="entry name" value="adh_short_C2"/>
    <property type="match status" value="1"/>
</dbReference>
<evidence type="ECO:0000256" key="1">
    <source>
        <dbReference type="ARBA" id="ARBA00004305"/>
    </source>
</evidence>
<dbReference type="EC" id="1.1.1.62" evidence="14"/>
<comment type="catalytic activity">
    <reaction evidence="16">
        <text>17beta-estradiol + NAD(+) = estrone + NADH + H(+)</text>
        <dbReference type="Rhea" id="RHEA:24612"/>
        <dbReference type="ChEBI" id="CHEBI:15378"/>
        <dbReference type="ChEBI" id="CHEBI:16469"/>
        <dbReference type="ChEBI" id="CHEBI:17263"/>
        <dbReference type="ChEBI" id="CHEBI:57540"/>
        <dbReference type="ChEBI" id="CHEBI:57945"/>
        <dbReference type="EC" id="1.1.1.62"/>
    </reaction>
    <physiologicalReaction direction="left-to-right" evidence="16">
        <dbReference type="Rhea" id="RHEA:24613"/>
    </physiologicalReaction>
    <physiologicalReaction direction="right-to-left" evidence="16">
        <dbReference type="Rhea" id="RHEA:24614"/>
    </physiologicalReaction>
</comment>
<evidence type="ECO:0000256" key="16">
    <source>
        <dbReference type="ARBA" id="ARBA00049069"/>
    </source>
</evidence>
<keyword evidence="6" id="KW-0444">Lipid biosynthesis</keyword>
<comment type="catalytic activity">
    <reaction evidence="18">
        <text>17beta-hydroxy-5alpha-androstan-3-one + NAD(+) = 5alpha-androstan-3,17-dione + NADH + H(+)</text>
        <dbReference type="Rhea" id="RHEA:41992"/>
        <dbReference type="ChEBI" id="CHEBI:15378"/>
        <dbReference type="ChEBI" id="CHEBI:15994"/>
        <dbReference type="ChEBI" id="CHEBI:16330"/>
        <dbReference type="ChEBI" id="CHEBI:57540"/>
        <dbReference type="ChEBI" id="CHEBI:57945"/>
    </reaction>
    <physiologicalReaction direction="left-to-right" evidence="18">
        <dbReference type="Rhea" id="RHEA:41993"/>
    </physiologicalReaction>
</comment>
<keyword evidence="7" id="KW-0597">Phosphoprotein</keyword>
<feature type="compositionally biased region" description="Basic and acidic residues" evidence="28">
    <location>
        <begin position="87"/>
        <end position="99"/>
    </location>
</feature>
<comment type="catalytic activity">
    <reaction evidence="17">
        <text>testosterone + NAD(+) = androst-4-ene-3,17-dione + NADH + H(+)</text>
        <dbReference type="Rhea" id="RHEA:14929"/>
        <dbReference type="ChEBI" id="CHEBI:15378"/>
        <dbReference type="ChEBI" id="CHEBI:16422"/>
        <dbReference type="ChEBI" id="CHEBI:17347"/>
        <dbReference type="ChEBI" id="CHEBI:57540"/>
        <dbReference type="ChEBI" id="CHEBI:57945"/>
        <dbReference type="EC" id="1.1.1.239"/>
    </reaction>
    <physiologicalReaction direction="left-to-right" evidence="17">
        <dbReference type="Rhea" id="RHEA:14930"/>
    </physiologicalReaction>
</comment>
<dbReference type="EMBL" id="AFYH01115975">
    <property type="status" value="NOT_ANNOTATED_CDS"/>
    <property type="molecule type" value="Genomic_DNA"/>
</dbReference>
<evidence type="ECO:0000256" key="7">
    <source>
        <dbReference type="ARBA" id="ARBA00022553"/>
    </source>
</evidence>
<feature type="region of interest" description="Disordered" evidence="28">
    <location>
        <begin position="81"/>
        <end position="114"/>
    </location>
</feature>
<evidence type="ECO:0000256" key="17">
    <source>
        <dbReference type="ARBA" id="ARBA00050232"/>
    </source>
</evidence>
<dbReference type="STRING" id="7897.ENSLACP00000014448"/>
<reference evidence="29" key="2">
    <citation type="submission" date="2025-08" db="UniProtKB">
        <authorList>
            <consortium name="Ensembl"/>
        </authorList>
    </citation>
    <scope>IDENTIFICATION</scope>
</reference>
<dbReference type="Bgee" id="ENSLACG00000012715">
    <property type="expression patterns" value="Expressed in muscle tissue and 4 other cell types or tissues"/>
</dbReference>
<organism evidence="29 30">
    <name type="scientific">Latimeria chalumnae</name>
    <name type="common">Coelacanth</name>
    <dbReference type="NCBI Taxonomy" id="7897"/>
    <lineage>
        <taxon>Eukaryota</taxon>
        <taxon>Metazoa</taxon>
        <taxon>Chordata</taxon>
        <taxon>Craniata</taxon>
        <taxon>Vertebrata</taxon>
        <taxon>Euteleostomi</taxon>
        <taxon>Coelacanthiformes</taxon>
        <taxon>Coelacanthidae</taxon>
        <taxon>Latimeria</taxon>
    </lineage>
</organism>
<proteinExistence type="inferred from homology"/>
<reference evidence="29" key="3">
    <citation type="submission" date="2025-09" db="UniProtKB">
        <authorList>
            <consortium name="Ensembl"/>
        </authorList>
    </citation>
    <scope>IDENTIFICATION</scope>
</reference>
<dbReference type="SUPFAM" id="SSF51735">
    <property type="entry name" value="NAD(P)-binding Rossmann-fold domains"/>
    <property type="match status" value="1"/>
</dbReference>
<dbReference type="PROSITE" id="PS00061">
    <property type="entry name" value="ADH_SHORT"/>
    <property type="match status" value="1"/>
</dbReference>
<evidence type="ECO:0000256" key="22">
    <source>
        <dbReference type="ARBA" id="ARBA00070911"/>
    </source>
</evidence>
<evidence type="ECO:0000256" key="11">
    <source>
        <dbReference type="ARBA" id="ARBA00023098"/>
    </source>
</evidence>
<evidence type="ECO:0000256" key="10">
    <source>
        <dbReference type="ARBA" id="ARBA00023027"/>
    </source>
</evidence>
<comment type="pathway">
    <text evidence="15">Steroid biosynthesis; estrogen biosynthesis.</text>
</comment>
<comment type="similarity">
    <text evidence="4">Belongs to the short-chain dehydrogenases/reductases (SDR) family.</text>
</comment>
<keyword evidence="8" id="KW-0276">Fatty acid metabolism</keyword>
<dbReference type="InterPro" id="IPR036291">
    <property type="entry name" value="NAD(P)-bd_dom_sf"/>
</dbReference>
<dbReference type="EMBL" id="AFYH01115974">
    <property type="status" value="NOT_ANNOTATED_CDS"/>
    <property type="molecule type" value="Genomic_DNA"/>
</dbReference>
<dbReference type="Ensembl" id="ENSLACT00000014548.1">
    <property type="protein sequence ID" value="ENSLACP00000014448.1"/>
    <property type="gene ID" value="ENSLACG00000012715.1"/>
</dbReference>
<dbReference type="InterPro" id="IPR020904">
    <property type="entry name" value="Sc_DH/Rdtase_CS"/>
</dbReference>
<evidence type="ECO:0000313" key="30">
    <source>
        <dbReference type="Proteomes" id="UP000008672"/>
    </source>
</evidence>
<sequence length="255" mass="26629">MAAPLRLVSRLALVTGGGSGIGHAVCQKLAREGAAVAVVDVIEAAAHETMRTLPCDHPEQQHEAFCADISSSEGVKQLLEGVQGGERSPEAVGREEKRAPRLRAGRRSESQSHREVLHFTTGGTFLITRGFSNALIASGAKKGSIINLGSIVGKVGNLGQANYAASKAGVEGLTKTAAKELARFGIRCNTVAPGFIATPMTDKVPKKVLEKIEKVIPLGRLGDPEDVAEACAFLASDDSSYITGTSLEITGGLFL</sequence>
<comment type="catalytic activity">
    <reaction evidence="19">
        <text>a (3R)-3-hydroxyacyl-CoA + NAD(+) = a 3-oxoacyl-CoA + NADH + H(+)</text>
        <dbReference type="Rhea" id="RHEA:32711"/>
        <dbReference type="ChEBI" id="CHEBI:15378"/>
        <dbReference type="ChEBI" id="CHEBI:57319"/>
        <dbReference type="ChEBI" id="CHEBI:57540"/>
        <dbReference type="ChEBI" id="CHEBI:57945"/>
        <dbReference type="ChEBI" id="CHEBI:90726"/>
        <dbReference type="EC" id="1.1.1.n12"/>
    </reaction>
    <physiologicalReaction direction="left-to-right" evidence="19">
        <dbReference type="Rhea" id="RHEA:32712"/>
    </physiologicalReaction>
</comment>
<dbReference type="GO" id="GO:0005759">
    <property type="term" value="C:mitochondrial matrix"/>
    <property type="evidence" value="ECO:0007669"/>
    <property type="project" value="UniProtKB-SubCell"/>
</dbReference>
<evidence type="ECO:0000256" key="4">
    <source>
        <dbReference type="ARBA" id="ARBA00006484"/>
    </source>
</evidence>
<dbReference type="eggNOG" id="KOG1200">
    <property type="taxonomic scope" value="Eukaryota"/>
</dbReference>
<comment type="pathway">
    <text evidence="3">Lipid metabolism; mitochondrial fatty acid beta-oxidation.</text>
</comment>
<comment type="subunit">
    <text evidence="20">Heterotetramer with CBR4; contains two molecules of HSD17B8 and CBR4.</text>
</comment>
<evidence type="ECO:0000256" key="18">
    <source>
        <dbReference type="ARBA" id="ARBA00050435"/>
    </source>
</evidence>
<keyword evidence="9" id="KW-0560">Oxidoreductase</keyword>
<evidence type="ECO:0000313" key="29">
    <source>
        <dbReference type="Ensembl" id="ENSLACP00000014448.1"/>
    </source>
</evidence>
<dbReference type="EMBL" id="AFYH01115976">
    <property type="status" value="NOT_ANNOTATED_CDS"/>
    <property type="molecule type" value="Genomic_DNA"/>
</dbReference>
<evidence type="ECO:0000256" key="14">
    <source>
        <dbReference type="ARBA" id="ARBA00024072"/>
    </source>
</evidence>
<evidence type="ECO:0000256" key="28">
    <source>
        <dbReference type="SAM" id="MobiDB-lite"/>
    </source>
</evidence>
<dbReference type="GO" id="GO:0047035">
    <property type="term" value="F:testosterone dehydrogenase (NAD+) activity"/>
    <property type="evidence" value="ECO:0007669"/>
    <property type="project" value="UniProtKB-EC"/>
</dbReference>
<evidence type="ECO:0000256" key="21">
    <source>
        <dbReference type="ARBA" id="ARBA00066822"/>
    </source>
</evidence>
<dbReference type="Gene3D" id="3.40.50.720">
    <property type="entry name" value="NAD(P)-binding Rossmann-like Domain"/>
    <property type="match status" value="2"/>
</dbReference>
<comment type="pathway">
    <text evidence="2">Lipid metabolism; fatty acid biosynthesis.</text>
</comment>
<dbReference type="InParanoid" id="H3AXS7"/>
<dbReference type="HOGENOM" id="CLU_010194_1_3_1"/>
<dbReference type="PRINTS" id="PR00080">
    <property type="entry name" value="SDRFAMILY"/>
</dbReference>